<dbReference type="InterPro" id="IPR036291">
    <property type="entry name" value="NAD(P)-bd_dom_sf"/>
</dbReference>
<evidence type="ECO:0000313" key="3">
    <source>
        <dbReference type="EMBL" id="MFC6154165.1"/>
    </source>
</evidence>
<proteinExistence type="predicted"/>
<dbReference type="RefSeq" id="WP_128221643.1">
    <property type="nucleotide sequence ID" value="NZ_CP034929.1"/>
</dbReference>
<dbReference type="PANTHER" id="PTHR12286">
    <property type="entry name" value="SACCHAROPINE DEHYDROGENASE-LIKE OXIDOREDUCTASE"/>
    <property type="match status" value="1"/>
</dbReference>
<dbReference type="EMBL" id="JBHSQI010000005">
    <property type="protein sequence ID" value="MFC6154165.1"/>
    <property type="molecule type" value="Genomic_DNA"/>
</dbReference>
<accession>A0ABW1QZW4</accession>
<evidence type="ECO:0000259" key="2">
    <source>
        <dbReference type="Pfam" id="PF03435"/>
    </source>
</evidence>
<feature type="region of interest" description="Disordered" evidence="1">
    <location>
        <begin position="212"/>
        <end position="242"/>
    </location>
</feature>
<sequence>MTGADEPRVTRLSHDRDFDVVLLGATGFTGTLTARHLAEHGPAGLRWAVAGRDPSRLDQLVESLADAPCPPSHWAVVETPEPGDEARTARLEELVQSTAVLVTTVGPYLELGEPVVKACATHGTHYLDLTGEPEFVDRMFDLYDDVARASGARLVHSCGFDSIPHDLGVQFVLEKLAAGGALTEPVTVQGVVRTAGTVSGGTFHSALGAFARQKQARQAADRRRRREPRPPGRIVRVENPRPRRDQDSGLWLVALPTIDPAVVARSARALPAYGTDFTYAHLAGIQRTSTLAKAGLGLGALAVAARIGPLRKLVGSRIPRGSGPSEERRDRGWFTVDFTATSGGRTAKARVSGGDPGYTETSKMLAESALCLVMDDVPDVAGQVTTAVAFGPLLRERLVARGMEFISET</sequence>
<dbReference type="Proteomes" id="UP001596098">
    <property type="component" value="Unassembled WGS sequence"/>
</dbReference>
<dbReference type="InterPro" id="IPR051276">
    <property type="entry name" value="Saccharopine_DH-like_oxidrdct"/>
</dbReference>
<dbReference type="Gene3D" id="3.40.50.720">
    <property type="entry name" value="NAD(P)-binding Rossmann-like Domain"/>
    <property type="match status" value="1"/>
</dbReference>
<reference evidence="4" key="1">
    <citation type="journal article" date="2019" name="Int. J. Syst. Evol. Microbiol.">
        <title>The Global Catalogue of Microorganisms (GCM) 10K type strain sequencing project: providing services to taxonomists for standard genome sequencing and annotation.</title>
        <authorList>
            <consortium name="The Broad Institute Genomics Platform"/>
            <consortium name="The Broad Institute Genome Sequencing Center for Infectious Disease"/>
            <person name="Wu L."/>
            <person name="Ma J."/>
        </authorList>
    </citation>
    <scope>NUCLEOTIDE SEQUENCE [LARGE SCALE GENOMIC DNA]</scope>
    <source>
        <strain evidence="4">DFY28</strain>
    </source>
</reference>
<evidence type="ECO:0000256" key="1">
    <source>
        <dbReference type="SAM" id="MobiDB-lite"/>
    </source>
</evidence>
<evidence type="ECO:0000313" key="4">
    <source>
        <dbReference type="Proteomes" id="UP001596098"/>
    </source>
</evidence>
<dbReference type="Pfam" id="PF03435">
    <property type="entry name" value="Sacchrp_dh_NADP"/>
    <property type="match status" value="1"/>
</dbReference>
<comment type="caution">
    <text evidence="3">The sequence shown here is derived from an EMBL/GenBank/DDBJ whole genome shotgun (WGS) entry which is preliminary data.</text>
</comment>
<gene>
    <name evidence="3" type="ORF">ACFPWU_10905</name>
</gene>
<name>A0ABW1QZW4_9ACTN</name>
<keyword evidence="4" id="KW-1185">Reference proteome</keyword>
<dbReference type="InterPro" id="IPR005097">
    <property type="entry name" value="Sacchrp_dh_NADP-bd"/>
</dbReference>
<dbReference type="PANTHER" id="PTHR12286:SF5">
    <property type="entry name" value="SACCHAROPINE DEHYDROGENASE-LIKE OXIDOREDUCTASE"/>
    <property type="match status" value="1"/>
</dbReference>
<organism evidence="3 4">
    <name type="scientific">Nocardioides yefusunii</name>
    <dbReference type="NCBI Taxonomy" id="2500546"/>
    <lineage>
        <taxon>Bacteria</taxon>
        <taxon>Bacillati</taxon>
        <taxon>Actinomycetota</taxon>
        <taxon>Actinomycetes</taxon>
        <taxon>Propionibacteriales</taxon>
        <taxon>Nocardioidaceae</taxon>
        <taxon>Nocardioides</taxon>
    </lineage>
</organism>
<dbReference type="SUPFAM" id="SSF51735">
    <property type="entry name" value="NAD(P)-binding Rossmann-fold domains"/>
    <property type="match status" value="1"/>
</dbReference>
<feature type="domain" description="Saccharopine dehydrogenase NADP binding" evidence="2">
    <location>
        <begin position="20"/>
        <end position="130"/>
    </location>
</feature>
<protein>
    <submittedName>
        <fullName evidence="3">Saccharopine dehydrogenase family protein</fullName>
    </submittedName>
</protein>